<feature type="non-terminal residue" evidence="1">
    <location>
        <position position="1"/>
    </location>
</feature>
<protein>
    <submittedName>
        <fullName evidence="1">DUF456 domain-containing protein</fullName>
    </submittedName>
</protein>
<accession>A0A4U3AVC8</accession>
<gene>
    <name evidence="1" type="ORF">FC699_18540</name>
</gene>
<dbReference type="Proteomes" id="UP000305222">
    <property type="component" value="Unassembled WGS sequence"/>
</dbReference>
<dbReference type="AlphaFoldDB" id="A0A4U3AVC8"/>
<evidence type="ECO:0000313" key="1">
    <source>
        <dbReference type="EMBL" id="TKI93136.1"/>
    </source>
</evidence>
<proteinExistence type="predicted"/>
<sequence length="21" mass="2412">TVAKAILQIIMIIIFVCYIVF</sequence>
<organism evidence="1 2">
    <name type="scientific">Bacillus wiedmannii</name>
    <dbReference type="NCBI Taxonomy" id="1890302"/>
    <lineage>
        <taxon>Bacteria</taxon>
        <taxon>Bacillati</taxon>
        <taxon>Bacillota</taxon>
        <taxon>Bacilli</taxon>
        <taxon>Bacillales</taxon>
        <taxon>Bacillaceae</taxon>
        <taxon>Bacillus</taxon>
        <taxon>Bacillus cereus group</taxon>
    </lineage>
</organism>
<evidence type="ECO:0000313" key="2">
    <source>
        <dbReference type="Proteomes" id="UP000305222"/>
    </source>
</evidence>
<comment type="caution">
    <text evidence="1">The sequence shown here is derived from an EMBL/GenBank/DDBJ whole genome shotgun (WGS) entry which is preliminary data.</text>
</comment>
<name>A0A4U3AVC8_9BACI</name>
<reference evidence="1 2" key="1">
    <citation type="journal article" date="2019" name="Environ. Microbiol.">
        <title>An active ?-lactamase is a part of an orchestrated cell wall stress resistance network of Bacillus subtilis and related rhizosphere species.</title>
        <authorList>
            <person name="Bucher T."/>
            <person name="Keren-Paz A."/>
            <person name="Hausser J."/>
            <person name="Olender T."/>
            <person name="Cytryn E."/>
            <person name="Kolodkin-Gal I."/>
        </authorList>
    </citation>
    <scope>NUCLEOTIDE SEQUENCE [LARGE SCALE GENOMIC DNA]</scope>
    <source>
        <strain evidence="1 2">I5</strain>
    </source>
</reference>
<dbReference type="EMBL" id="SZON01000976">
    <property type="protein sequence ID" value="TKI93136.1"/>
    <property type="molecule type" value="Genomic_DNA"/>
</dbReference>